<gene>
    <name evidence="2" type="primary">dosP_2</name>
    <name evidence="2" type="ORF">GAK35_03612</name>
</gene>
<organism evidence="2 3">
    <name type="scientific">Herbaspirillum frisingense</name>
    <dbReference type="NCBI Taxonomy" id="92645"/>
    <lineage>
        <taxon>Bacteria</taxon>
        <taxon>Pseudomonadati</taxon>
        <taxon>Pseudomonadota</taxon>
        <taxon>Betaproteobacteria</taxon>
        <taxon>Burkholderiales</taxon>
        <taxon>Oxalobacteraceae</taxon>
        <taxon>Herbaspirillum</taxon>
    </lineage>
</organism>
<dbReference type="PROSITE" id="PS50883">
    <property type="entry name" value="EAL"/>
    <property type="match status" value="1"/>
</dbReference>
<proteinExistence type="predicted"/>
<dbReference type="InterPro" id="IPR001633">
    <property type="entry name" value="EAL_dom"/>
</dbReference>
<dbReference type="Pfam" id="PF00563">
    <property type="entry name" value="EAL"/>
    <property type="match status" value="1"/>
</dbReference>
<dbReference type="InterPro" id="IPR050706">
    <property type="entry name" value="Cyclic-di-GMP_PDE-like"/>
</dbReference>
<comment type="caution">
    <text evidence="2">The sequence shown here is derived from an EMBL/GenBank/DDBJ whole genome shotgun (WGS) entry which is preliminary data.</text>
</comment>
<reference evidence="3" key="1">
    <citation type="journal article" date="2020" name="MBio">
        <title>Horizontal gene transfer to a defensive symbiont with a reduced genome amongst a multipartite beetle microbiome.</title>
        <authorList>
            <person name="Waterworth S.C."/>
            <person name="Florez L.V."/>
            <person name="Rees E.R."/>
            <person name="Hertweck C."/>
            <person name="Kaltenpoth M."/>
            <person name="Kwan J.C."/>
        </authorList>
    </citation>
    <scope>NUCLEOTIDE SEQUENCE [LARGE SCALE GENOMIC DNA]</scope>
</reference>
<evidence type="ECO:0000259" key="1">
    <source>
        <dbReference type="PROSITE" id="PS50883"/>
    </source>
</evidence>
<dbReference type="PANTHER" id="PTHR33121:SF70">
    <property type="entry name" value="SIGNALING PROTEIN YKOW"/>
    <property type="match status" value="1"/>
</dbReference>
<dbReference type="SUPFAM" id="SSF141868">
    <property type="entry name" value="EAL domain-like"/>
    <property type="match status" value="1"/>
</dbReference>
<feature type="domain" description="EAL" evidence="1">
    <location>
        <begin position="1"/>
        <end position="59"/>
    </location>
</feature>
<accession>A0A7V8JT40</accession>
<dbReference type="EMBL" id="WNDX01000147">
    <property type="protein sequence ID" value="KAF1039798.1"/>
    <property type="molecule type" value="Genomic_DNA"/>
</dbReference>
<dbReference type="Proteomes" id="UP000462435">
    <property type="component" value="Unassembled WGS sequence"/>
</dbReference>
<name>A0A7V8JT40_9BURK</name>
<sequence>MQAIIAMGHALNLKVVTEGVETEKQLKALREFGSDEYQGYYFSKPVPYAQFLQLLLAQQQASLQEKAQALPEVQADGKLV</sequence>
<evidence type="ECO:0000313" key="3">
    <source>
        <dbReference type="Proteomes" id="UP000462435"/>
    </source>
</evidence>
<dbReference type="InterPro" id="IPR035919">
    <property type="entry name" value="EAL_sf"/>
</dbReference>
<dbReference type="AlphaFoldDB" id="A0A7V8JT40"/>
<evidence type="ECO:0000313" key="2">
    <source>
        <dbReference type="EMBL" id="KAF1039798.1"/>
    </source>
</evidence>
<dbReference type="GO" id="GO:0071111">
    <property type="term" value="F:cyclic-guanylate-specific phosphodiesterase activity"/>
    <property type="evidence" value="ECO:0007669"/>
    <property type="project" value="InterPro"/>
</dbReference>
<dbReference type="PANTHER" id="PTHR33121">
    <property type="entry name" value="CYCLIC DI-GMP PHOSPHODIESTERASE PDEF"/>
    <property type="match status" value="1"/>
</dbReference>
<dbReference type="Gene3D" id="3.20.20.450">
    <property type="entry name" value="EAL domain"/>
    <property type="match status" value="1"/>
</dbReference>
<protein>
    <submittedName>
        <fullName evidence="2">Oxygen sensor protein DosP</fullName>
    </submittedName>
</protein>